<feature type="chain" id="PRO_5016427250" description="Lipoprotein" evidence="1">
    <location>
        <begin position="28"/>
        <end position="156"/>
    </location>
</feature>
<dbReference type="RefSeq" id="WP_146749840.1">
    <property type="nucleotide sequence ID" value="NZ_CADFFP010000034.1"/>
</dbReference>
<feature type="signal peptide" evidence="1">
    <location>
        <begin position="1"/>
        <end position="27"/>
    </location>
</feature>
<organism evidence="2 3">
    <name type="scientific">Paraburkholderia bryophila</name>
    <dbReference type="NCBI Taxonomy" id="420952"/>
    <lineage>
        <taxon>Bacteria</taxon>
        <taxon>Pseudomonadati</taxon>
        <taxon>Pseudomonadota</taxon>
        <taxon>Betaproteobacteria</taxon>
        <taxon>Burkholderiales</taxon>
        <taxon>Burkholderiaceae</taxon>
        <taxon>Paraburkholderia</taxon>
    </lineage>
</organism>
<dbReference type="OrthoDB" id="9008012at2"/>
<keyword evidence="1" id="KW-0732">Signal</keyword>
<sequence length="156" mass="16830">MLRHTFPRSQRAFACLMLAAIAGGLTACSDGMSDTDIAFVTAGMPAQFQSIRMYGAVPENLAPGAGNTKTTGRLRQACQAIIRAEGRDVRETVILEDEPGESFDLDATRTADGWTVTSDGLRPPSVDPVGFRTRFTTCVNAIRDKYAAEPEKAPFK</sequence>
<dbReference type="EMBL" id="QLTK01000035">
    <property type="protein sequence ID" value="RAS20604.1"/>
    <property type="molecule type" value="Genomic_DNA"/>
</dbReference>
<dbReference type="AlphaFoldDB" id="A0A329BNS2"/>
<comment type="caution">
    <text evidence="2">The sequence shown here is derived from an EMBL/GenBank/DDBJ whole genome shotgun (WGS) entry which is preliminary data.</text>
</comment>
<proteinExistence type="predicted"/>
<evidence type="ECO:0000256" key="1">
    <source>
        <dbReference type="SAM" id="SignalP"/>
    </source>
</evidence>
<dbReference type="Proteomes" id="UP000248918">
    <property type="component" value="Unassembled WGS sequence"/>
</dbReference>
<accession>A0A329BNS2</accession>
<evidence type="ECO:0008006" key="4">
    <source>
        <dbReference type="Google" id="ProtNLM"/>
    </source>
</evidence>
<dbReference type="PROSITE" id="PS51257">
    <property type="entry name" value="PROKAR_LIPOPROTEIN"/>
    <property type="match status" value="1"/>
</dbReference>
<gene>
    <name evidence="2" type="ORF">BX591_13523</name>
</gene>
<name>A0A329BNS2_9BURK</name>
<reference evidence="2 3" key="1">
    <citation type="submission" date="2018-06" db="EMBL/GenBank/DDBJ databases">
        <title>Genomic Encyclopedia of Type Strains, Phase III (KMG-III): the genomes of soil and plant-associated and newly described type strains.</title>
        <authorList>
            <person name="Whitman W."/>
        </authorList>
    </citation>
    <scope>NUCLEOTIDE SEQUENCE [LARGE SCALE GENOMIC DNA]</scope>
    <source>
        <strain evidence="2 3">LMG 23644</strain>
    </source>
</reference>
<protein>
    <recommendedName>
        <fullName evidence="4">Lipoprotein</fullName>
    </recommendedName>
</protein>
<evidence type="ECO:0000313" key="3">
    <source>
        <dbReference type="Proteomes" id="UP000248918"/>
    </source>
</evidence>
<evidence type="ECO:0000313" key="2">
    <source>
        <dbReference type="EMBL" id="RAS20604.1"/>
    </source>
</evidence>